<geneLocation type="mitochondrion" evidence="20"/>
<feature type="transmembrane region" description="Helical" evidence="17">
    <location>
        <begin position="139"/>
        <end position="160"/>
    </location>
</feature>
<feature type="transmembrane region" description="Helical" evidence="17">
    <location>
        <begin position="215"/>
        <end position="238"/>
    </location>
</feature>
<feature type="transmembrane region" description="Helical" evidence="17">
    <location>
        <begin position="180"/>
        <end position="203"/>
    </location>
</feature>
<dbReference type="EC" id="7.1.1.2" evidence="4 17"/>
<feature type="transmembrane region" description="Helical" evidence="17">
    <location>
        <begin position="94"/>
        <end position="127"/>
    </location>
</feature>
<evidence type="ECO:0000256" key="5">
    <source>
        <dbReference type="ARBA" id="ARBA00021006"/>
    </source>
</evidence>
<sequence length="442" mass="50997">MFFMMILFIILTFVSISIFYDWWMQIFMVFLIFPLLFFFNLSLYVFTGVSYSFGMDFLSLLMIFLTLWICVLSKLSSFSVFLTNYNYLFSMNLFLLMLFLILTFCSLSIVSFFFLFECSLIPTMLIIMGWGYKIERIQASFYLLFYTMFASLPMLISILFLKDFMLTSFFSYLILFSDNFFLIISLVFAFLVKMPMFLVHSWLPKAHVEAPVSGSMILAGILLKLGGYGLIRVLPFMFKFCGKWSLVWLSISLIGGTLTGFICLRQSDMKSLIAYSSVSHMSILIGGLFSMNMWGYLGSIMLMVAHGLCSSGMFLLANISFERTHSRSLMINKGMLNIFPNMSMFWFLFSACNMAAPPSLNLMSEISIINSIVSWSLISTIFLMLMSFLAAAYSLFLFSFSQHGKMSSLVSFQFPCFMREFLSLILHLIPLNMLILKYEMFF</sequence>
<keyword evidence="7 17" id="KW-0679">Respiratory chain</keyword>
<dbReference type="GO" id="GO:0048039">
    <property type="term" value="F:ubiquinone binding"/>
    <property type="evidence" value="ECO:0007669"/>
    <property type="project" value="TreeGrafter"/>
</dbReference>
<feature type="domain" description="NADH:quinone oxidoreductase/Mrp antiporter transmembrane" evidence="18">
    <location>
        <begin position="107"/>
        <end position="388"/>
    </location>
</feature>
<evidence type="ECO:0000256" key="2">
    <source>
        <dbReference type="ARBA" id="ARBA00004225"/>
    </source>
</evidence>
<feature type="transmembrane region" description="Helical" evidence="17">
    <location>
        <begin position="244"/>
        <end position="264"/>
    </location>
</feature>
<keyword evidence="11 17" id="KW-1133">Transmembrane helix</keyword>
<evidence type="ECO:0000256" key="14">
    <source>
        <dbReference type="ARBA" id="ARBA00023128"/>
    </source>
</evidence>
<dbReference type="GO" id="GO:0015990">
    <property type="term" value="P:electron transport coupled proton transport"/>
    <property type="evidence" value="ECO:0007669"/>
    <property type="project" value="TreeGrafter"/>
</dbReference>
<evidence type="ECO:0000256" key="6">
    <source>
        <dbReference type="ARBA" id="ARBA00022448"/>
    </source>
</evidence>
<dbReference type="PANTHER" id="PTHR43507">
    <property type="entry name" value="NADH-UBIQUINONE OXIDOREDUCTASE CHAIN 4"/>
    <property type="match status" value="1"/>
</dbReference>
<feature type="transmembrane region" description="Helical" evidence="17">
    <location>
        <begin position="376"/>
        <end position="400"/>
    </location>
</feature>
<dbReference type="EMBL" id="MN072397">
    <property type="protein sequence ID" value="QTF76111.1"/>
    <property type="molecule type" value="Genomic_DNA"/>
</dbReference>
<keyword evidence="14 17" id="KW-0496">Mitochondrion</keyword>
<reference evidence="20" key="1">
    <citation type="journal article" name="Sci. Rep.">
        <title>Rearrangement and evolution of mitochondrial genomes in Thysanoptera (Insecta).</title>
        <authorList>
            <person name="Tyagi K."/>
            <person name="Chakraborty R."/>
            <person name="Cameron S.L."/>
            <person name="Sweet A.D."/>
            <person name="Chandra K."/>
            <person name="Kumar V."/>
        </authorList>
    </citation>
    <scope>NUCLEOTIDE SEQUENCE</scope>
</reference>
<dbReference type="InterPro" id="IPR000260">
    <property type="entry name" value="NADH4_N"/>
</dbReference>
<evidence type="ECO:0000256" key="8">
    <source>
        <dbReference type="ARBA" id="ARBA00022692"/>
    </source>
</evidence>
<evidence type="ECO:0000256" key="1">
    <source>
        <dbReference type="ARBA" id="ARBA00003257"/>
    </source>
</evidence>
<evidence type="ECO:0000256" key="17">
    <source>
        <dbReference type="RuleBase" id="RU003297"/>
    </source>
</evidence>
<organism evidence="20">
    <name type="scientific">Holarthrothrips indicus</name>
    <dbReference type="NCBI Taxonomy" id="1965675"/>
    <lineage>
        <taxon>Eukaryota</taxon>
        <taxon>Metazoa</taxon>
        <taxon>Ecdysozoa</taxon>
        <taxon>Arthropoda</taxon>
        <taxon>Hexapoda</taxon>
        <taxon>Insecta</taxon>
        <taxon>Pterygota</taxon>
        <taxon>Neoptera</taxon>
        <taxon>Paraneoptera</taxon>
        <taxon>Thysanoptera</taxon>
        <taxon>Terebrantia</taxon>
        <taxon>Aeolothripoidea</taxon>
        <taxon>Stenurothripidae</taxon>
        <taxon>Holarthrothrips</taxon>
    </lineage>
</organism>
<feature type="transmembrane region" description="Helical" evidence="17">
    <location>
        <begin position="58"/>
        <end position="82"/>
    </location>
</feature>
<feature type="transmembrane region" description="Helical" evidence="17">
    <location>
        <begin position="271"/>
        <end position="290"/>
    </location>
</feature>
<keyword evidence="6 17" id="KW-0813">Transport</keyword>
<evidence type="ECO:0000256" key="13">
    <source>
        <dbReference type="ARBA" id="ARBA00023075"/>
    </source>
</evidence>
<dbReference type="PANTHER" id="PTHR43507:SF20">
    <property type="entry name" value="NADH-UBIQUINONE OXIDOREDUCTASE CHAIN 4"/>
    <property type="match status" value="1"/>
</dbReference>
<proteinExistence type="inferred from homology"/>
<dbReference type="GO" id="GO:0003954">
    <property type="term" value="F:NADH dehydrogenase activity"/>
    <property type="evidence" value="ECO:0007669"/>
    <property type="project" value="TreeGrafter"/>
</dbReference>
<accession>A0A8A5L9Q0</accession>
<gene>
    <name evidence="20" type="primary">nad4</name>
</gene>
<dbReference type="Pfam" id="PF00361">
    <property type="entry name" value="Proton_antipo_M"/>
    <property type="match status" value="1"/>
</dbReference>
<feature type="transmembrane region" description="Helical" evidence="17">
    <location>
        <begin position="338"/>
        <end position="356"/>
    </location>
</feature>
<name>A0A8A5L9Q0_9NEOP</name>
<evidence type="ECO:0000313" key="20">
    <source>
        <dbReference type="EMBL" id="QTF76111.1"/>
    </source>
</evidence>
<keyword evidence="10 17" id="KW-0249">Electron transport</keyword>
<keyword evidence="9" id="KW-1278">Translocase</keyword>
<dbReference type="PRINTS" id="PR01437">
    <property type="entry name" value="NUOXDRDTASE4"/>
</dbReference>
<protein>
    <recommendedName>
        <fullName evidence="5 17">NADH-ubiquinone oxidoreductase chain 4</fullName>
        <ecNumber evidence="4 17">7.1.1.2</ecNumber>
    </recommendedName>
</protein>
<dbReference type="GO" id="GO:0008137">
    <property type="term" value="F:NADH dehydrogenase (ubiquinone) activity"/>
    <property type="evidence" value="ECO:0007669"/>
    <property type="project" value="UniProtKB-UniRule"/>
</dbReference>
<evidence type="ECO:0000256" key="7">
    <source>
        <dbReference type="ARBA" id="ARBA00022660"/>
    </source>
</evidence>
<comment type="catalytic activity">
    <reaction evidence="16 17">
        <text>a ubiquinone + NADH + 5 H(+)(in) = a ubiquinol + NAD(+) + 4 H(+)(out)</text>
        <dbReference type="Rhea" id="RHEA:29091"/>
        <dbReference type="Rhea" id="RHEA-COMP:9565"/>
        <dbReference type="Rhea" id="RHEA-COMP:9566"/>
        <dbReference type="ChEBI" id="CHEBI:15378"/>
        <dbReference type="ChEBI" id="CHEBI:16389"/>
        <dbReference type="ChEBI" id="CHEBI:17976"/>
        <dbReference type="ChEBI" id="CHEBI:57540"/>
        <dbReference type="ChEBI" id="CHEBI:57945"/>
        <dbReference type="EC" id="7.1.1.2"/>
    </reaction>
</comment>
<evidence type="ECO:0000256" key="11">
    <source>
        <dbReference type="ARBA" id="ARBA00022989"/>
    </source>
</evidence>
<keyword evidence="15 17" id="KW-0472">Membrane</keyword>
<dbReference type="AlphaFoldDB" id="A0A8A5L9Q0"/>
<comment type="function">
    <text evidence="1">Core subunit of the mitochondrial membrane respiratory chain NADH dehydrogenase (Complex I) that is believed to belong to the minimal assembly required for catalysis. Complex I functions in the transfer of electrons from NADH to the respiratory chain. The immediate electron acceptor for the enzyme is believed to be ubiquinone.</text>
</comment>
<evidence type="ECO:0000256" key="4">
    <source>
        <dbReference type="ARBA" id="ARBA00012944"/>
    </source>
</evidence>
<dbReference type="InterPro" id="IPR001750">
    <property type="entry name" value="ND/Mrp_TM"/>
</dbReference>
<evidence type="ECO:0000256" key="15">
    <source>
        <dbReference type="ARBA" id="ARBA00023136"/>
    </source>
</evidence>
<evidence type="ECO:0000256" key="16">
    <source>
        <dbReference type="ARBA" id="ARBA00049551"/>
    </source>
</evidence>
<keyword evidence="13 17" id="KW-0830">Ubiquinone</keyword>
<dbReference type="GO" id="GO:0031966">
    <property type="term" value="C:mitochondrial membrane"/>
    <property type="evidence" value="ECO:0007669"/>
    <property type="project" value="UniProtKB-SubCell"/>
</dbReference>
<evidence type="ECO:0000256" key="3">
    <source>
        <dbReference type="ARBA" id="ARBA00009025"/>
    </source>
</evidence>
<comment type="subcellular location">
    <subcellularLocation>
        <location evidence="2 17">Mitochondrion membrane</location>
        <topology evidence="2 17">Multi-pass membrane protein</topology>
    </subcellularLocation>
</comment>
<evidence type="ECO:0000256" key="9">
    <source>
        <dbReference type="ARBA" id="ARBA00022967"/>
    </source>
</evidence>
<keyword evidence="8 17" id="KW-0812">Transmembrane</keyword>
<comment type="similarity">
    <text evidence="3 17">Belongs to the complex I subunit 4 family.</text>
</comment>
<feature type="transmembrane region" description="Helical" evidence="17">
    <location>
        <begin position="296"/>
        <end position="317"/>
    </location>
</feature>
<keyword evidence="12 17" id="KW-0520">NAD</keyword>
<dbReference type="Pfam" id="PF01059">
    <property type="entry name" value="Oxidored_q5_N"/>
    <property type="match status" value="1"/>
</dbReference>
<comment type="function">
    <text evidence="17">Core subunit of the mitochondrial membrane respiratory chain NADH dehydrogenase (Complex I) which catalyzes electron transfer from NADH through the respiratory chain, using ubiquinone as an electron acceptor. Essential for the catalytic activity and assembly of complex I.</text>
</comment>
<feature type="domain" description="NADH:ubiquinone oxidoreductase chain 4 N-terminal" evidence="19">
    <location>
        <begin position="3"/>
        <end position="103"/>
    </location>
</feature>
<dbReference type="InterPro" id="IPR003918">
    <property type="entry name" value="NADH_UbQ_OxRdtase"/>
</dbReference>
<evidence type="ECO:0000256" key="10">
    <source>
        <dbReference type="ARBA" id="ARBA00022982"/>
    </source>
</evidence>
<dbReference type="GO" id="GO:0042773">
    <property type="term" value="P:ATP synthesis coupled electron transport"/>
    <property type="evidence" value="ECO:0007669"/>
    <property type="project" value="InterPro"/>
</dbReference>
<evidence type="ECO:0000256" key="12">
    <source>
        <dbReference type="ARBA" id="ARBA00023027"/>
    </source>
</evidence>
<evidence type="ECO:0000259" key="18">
    <source>
        <dbReference type="Pfam" id="PF00361"/>
    </source>
</evidence>
<feature type="transmembrane region" description="Helical" evidence="17">
    <location>
        <begin position="27"/>
        <end position="46"/>
    </location>
</feature>
<evidence type="ECO:0000259" key="19">
    <source>
        <dbReference type="Pfam" id="PF01059"/>
    </source>
</evidence>